<feature type="region of interest" description="Disordered" evidence="1">
    <location>
        <begin position="629"/>
        <end position="669"/>
    </location>
</feature>
<organism evidence="2 3">
    <name type="scientific">Hexamita inflata</name>
    <dbReference type="NCBI Taxonomy" id="28002"/>
    <lineage>
        <taxon>Eukaryota</taxon>
        <taxon>Metamonada</taxon>
        <taxon>Diplomonadida</taxon>
        <taxon>Hexamitidae</taxon>
        <taxon>Hexamitinae</taxon>
        <taxon>Hexamita</taxon>
    </lineage>
</organism>
<evidence type="ECO:0000313" key="2">
    <source>
        <dbReference type="EMBL" id="CAL5970091.1"/>
    </source>
</evidence>
<gene>
    <name evidence="2" type="ORF">HINF_LOCUS31</name>
</gene>
<feature type="region of interest" description="Disordered" evidence="1">
    <location>
        <begin position="361"/>
        <end position="383"/>
    </location>
</feature>
<comment type="caution">
    <text evidence="2">The sequence shown here is derived from an EMBL/GenBank/DDBJ whole genome shotgun (WGS) entry which is preliminary data.</text>
</comment>
<name>A0ABP1GFN4_9EUKA</name>
<proteinExistence type="predicted"/>
<dbReference type="EMBL" id="CAXDID020000001">
    <property type="protein sequence ID" value="CAL5970091.1"/>
    <property type="molecule type" value="Genomic_DNA"/>
</dbReference>
<evidence type="ECO:0000256" key="1">
    <source>
        <dbReference type="SAM" id="MobiDB-lite"/>
    </source>
</evidence>
<feature type="region of interest" description="Disordered" evidence="1">
    <location>
        <begin position="491"/>
        <end position="510"/>
    </location>
</feature>
<protein>
    <submittedName>
        <fullName evidence="2">Hypothetical_protein</fullName>
    </submittedName>
</protein>
<keyword evidence="3" id="KW-1185">Reference proteome</keyword>
<dbReference type="Proteomes" id="UP001642409">
    <property type="component" value="Unassembled WGS sequence"/>
</dbReference>
<feature type="compositionally biased region" description="Polar residues" evidence="1">
    <location>
        <begin position="631"/>
        <end position="645"/>
    </location>
</feature>
<feature type="compositionally biased region" description="Polar residues" evidence="1">
    <location>
        <begin position="374"/>
        <end position="383"/>
    </location>
</feature>
<evidence type="ECO:0000313" key="3">
    <source>
        <dbReference type="Proteomes" id="UP001642409"/>
    </source>
</evidence>
<sequence>MQNAVSVFPVFVLEPRQDIYLFLIENNQFYLIFNDHACVFKKNEIKDIKCQENQVLVQFQDMDQIVFESEYCQQIVYQLKHTDLQKSSLDFNVSTILSSSIYEQKYENIRFQVYHDHFIIRGKQNVILFHAPLQNLLSVMREDPYTMVLEFDELEHNFYINKIIVFEFAENLYQLVNLLHQNKYKITKQDQSPNLSFKDLRQNKFSPIKTVPVNNIRKIDFTEMQDFQSEQIQTQEVQFKPTDSIHRNTSPNQMNKYVGWKVSPKLQNTQQLKQHQFVPQLTDKQSKLNESQNSKQMFGIYSFATVQDNTTQFSKINNIDVNIPLKQEVIFKPVKTTGQQFEIMRNAVRSESLIKSPIAQQIPRKAAENDDSTPDSPEYNSGIHQELSKSMNQFLKSQGETVKKTSEKPSQQIPIKPNIQVGYNLKRAPAIYKDSVLQQSVTKTIVVQQPQLQQQQAPNVHIPVPVHQELVYILNNDNEAQYALNQLPLQQSQKVQQDSDESSEEERQAFQNSKILFNDKLKQTTRKHIAQKLIDDYQNSGIRSVELRSTVSKPVQTTLTSRNVDEEQTVNLDQSSEVQLYSMKPEKQGELQKLAIQTGLLTQEPVEEPIIQIHPFSSKPIEQPVLELSPSAPTQSNFNLQNSPAEIQEPEPSKKSKKHSAPSTPELYPDITHTTPQLNRNFTPVLLFDVFYPISVVTPFTFQAQKKTYLMNLNNELVSKKQIWTVSKILFNQDGIILKTDKEDKEIIGNEISPLFAANCKFAREGWVQ</sequence>
<reference evidence="2 3" key="1">
    <citation type="submission" date="2024-07" db="EMBL/GenBank/DDBJ databases">
        <authorList>
            <person name="Akdeniz Z."/>
        </authorList>
    </citation>
    <scope>NUCLEOTIDE SEQUENCE [LARGE SCALE GENOMIC DNA]</scope>
</reference>
<accession>A0ABP1GFN4</accession>